<dbReference type="CDD" id="cd00945">
    <property type="entry name" value="Aldolase_Class_I"/>
    <property type="match status" value="1"/>
</dbReference>
<dbReference type="GO" id="GO:0004139">
    <property type="term" value="F:deoxyribose-phosphate aldolase activity"/>
    <property type="evidence" value="ECO:0007669"/>
    <property type="project" value="InterPro"/>
</dbReference>
<dbReference type="KEGG" id="cpeg:CPELA_10015"/>
<dbReference type="Gene3D" id="3.20.20.70">
    <property type="entry name" value="Aldolase class I"/>
    <property type="match status" value="1"/>
</dbReference>
<dbReference type="EMBL" id="CP035299">
    <property type="protein sequence ID" value="QAU53254.1"/>
    <property type="molecule type" value="Genomic_DNA"/>
</dbReference>
<dbReference type="PANTHER" id="PTHR10889:SF1">
    <property type="entry name" value="DEOXYRIBOSE-PHOSPHATE ALDOLASE"/>
    <property type="match status" value="1"/>
</dbReference>
<proteinExistence type="predicted"/>
<dbReference type="PANTHER" id="PTHR10889">
    <property type="entry name" value="DEOXYRIBOSE-PHOSPHATE ALDOLASE"/>
    <property type="match status" value="1"/>
</dbReference>
<evidence type="ECO:0000313" key="3">
    <source>
        <dbReference type="Proteomes" id="UP000288929"/>
    </source>
</evidence>
<dbReference type="OrthoDB" id="6579831at2"/>
<sequence length="239" mass="24834">MDIPISALLLEPTASFQSVREACHNAAAQGIGVVVPPSLLRAVPGEQDPSQQGPSKPGASEAGASQHDAPQHGHHGAELNARQRPQEAPTQPQVASVAGYPSGQHHGLIKASEARLAVQEGASTVAVVPEYANIAAFNSTGFITEIATVREAIPHPAQLAVFLDTTIFDAQHLQWAARQLTPIGIDAIVSGITDSTAEGVRHLSQHSAVPVIAVCGNEQAPAMVEAGAQGLWITHLLDI</sequence>
<protein>
    <submittedName>
        <fullName evidence="2">Deoxyribose-phosphate aldolase</fullName>
    </submittedName>
</protein>
<organism evidence="2 3">
    <name type="scientific">Corynebacterium pelargi</name>
    <dbReference type="NCBI Taxonomy" id="1471400"/>
    <lineage>
        <taxon>Bacteria</taxon>
        <taxon>Bacillati</taxon>
        <taxon>Actinomycetota</taxon>
        <taxon>Actinomycetes</taxon>
        <taxon>Mycobacteriales</taxon>
        <taxon>Corynebacteriaceae</taxon>
        <taxon>Corynebacterium</taxon>
    </lineage>
</organism>
<accession>A0A410WBE2</accession>
<keyword evidence="3" id="KW-1185">Reference proteome</keyword>
<reference evidence="2 3" key="1">
    <citation type="submission" date="2019-01" db="EMBL/GenBank/DDBJ databases">
        <authorList>
            <person name="Ruckert C."/>
            <person name="Busche T."/>
            <person name="Kalinowski J."/>
        </authorList>
    </citation>
    <scope>NUCLEOTIDE SEQUENCE [LARGE SCALE GENOMIC DNA]</scope>
    <source>
        <strain evidence="2 3">136/3</strain>
    </source>
</reference>
<dbReference type="GO" id="GO:0005737">
    <property type="term" value="C:cytoplasm"/>
    <property type="evidence" value="ECO:0007669"/>
    <property type="project" value="InterPro"/>
</dbReference>
<dbReference type="Proteomes" id="UP000288929">
    <property type="component" value="Chromosome"/>
</dbReference>
<gene>
    <name evidence="2" type="ORF">CPELA_10015</name>
</gene>
<dbReference type="GO" id="GO:0009264">
    <property type="term" value="P:deoxyribonucleotide catabolic process"/>
    <property type="evidence" value="ECO:0007669"/>
    <property type="project" value="InterPro"/>
</dbReference>
<evidence type="ECO:0000256" key="1">
    <source>
        <dbReference type="SAM" id="MobiDB-lite"/>
    </source>
</evidence>
<dbReference type="RefSeq" id="WP_128890575.1">
    <property type="nucleotide sequence ID" value="NZ_BMCX01000002.1"/>
</dbReference>
<dbReference type="InterPro" id="IPR011343">
    <property type="entry name" value="DeoC"/>
</dbReference>
<name>A0A410WBE2_9CORY</name>
<dbReference type="SUPFAM" id="SSF51569">
    <property type="entry name" value="Aldolase"/>
    <property type="match status" value="1"/>
</dbReference>
<evidence type="ECO:0000313" key="2">
    <source>
        <dbReference type="EMBL" id="QAU53254.1"/>
    </source>
</evidence>
<dbReference type="InterPro" id="IPR013785">
    <property type="entry name" value="Aldolase_TIM"/>
</dbReference>
<feature type="region of interest" description="Disordered" evidence="1">
    <location>
        <begin position="41"/>
        <end position="102"/>
    </location>
</feature>
<dbReference type="GO" id="GO:0016052">
    <property type="term" value="P:carbohydrate catabolic process"/>
    <property type="evidence" value="ECO:0007669"/>
    <property type="project" value="TreeGrafter"/>
</dbReference>
<dbReference type="AlphaFoldDB" id="A0A410WBE2"/>